<dbReference type="PATRIC" id="fig|270351.10.peg.4534"/>
<reference evidence="2" key="2">
    <citation type="submission" date="2015-01" db="EMBL/GenBank/DDBJ databases">
        <title>Complete genome sequence of Methylobacterium aquaticum strain 22A.</title>
        <authorList>
            <person name="Tani A."/>
            <person name="Ogura Y."/>
            <person name="Hayashi T."/>
        </authorList>
    </citation>
    <scope>NUCLEOTIDE SEQUENCE [LARGE SCALE GENOMIC DNA]</scope>
    <source>
        <strain evidence="2">MA-22A</strain>
    </source>
</reference>
<dbReference type="AlphaFoldDB" id="A0A0C6FQU3"/>
<accession>A0A0C6FQU3</accession>
<protein>
    <submittedName>
        <fullName evidence="1">Uncharacterized protein</fullName>
    </submittedName>
</protein>
<dbReference type="Proteomes" id="UP000061432">
    <property type="component" value="Chromosome"/>
</dbReference>
<evidence type="ECO:0000313" key="2">
    <source>
        <dbReference type="Proteomes" id="UP000061432"/>
    </source>
</evidence>
<dbReference type="EMBL" id="AP014704">
    <property type="protein sequence ID" value="BAQ47664.1"/>
    <property type="molecule type" value="Genomic_DNA"/>
</dbReference>
<name>A0A0C6FQU3_9HYPH</name>
<organism evidence="1 2">
    <name type="scientific">Methylobacterium aquaticum</name>
    <dbReference type="NCBI Taxonomy" id="270351"/>
    <lineage>
        <taxon>Bacteria</taxon>
        <taxon>Pseudomonadati</taxon>
        <taxon>Pseudomonadota</taxon>
        <taxon>Alphaproteobacteria</taxon>
        <taxon>Hyphomicrobiales</taxon>
        <taxon>Methylobacteriaceae</taxon>
        <taxon>Methylobacterium</taxon>
    </lineage>
</organism>
<gene>
    <name evidence="1" type="ORF">Maq22A_c23575</name>
</gene>
<dbReference type="KEGG" id="maqu:Maq22A_c23575"/>
<dbReference type="STRING" id="270351.Maq22A_c23575"/>
<reference evidence="1 2" key="1">
    <citation type="journal article" date="2015" name="Genome Announc.">
        <title>Complete Genome Sequence of Methylobacterium aquaticum Strain 22A, Isolated from Racomitrium japonicum Moss.</title>
        <authorList>
            <person name="Tani A."/>
            <person name="Ogura Y."/>
            <person name="Hayashi T."/>
            <person name="Kimbara K."/>
        </authorList>
    </citation>
    <scope>NUCLEOTIDE SEQUENCE [LARGE SCALE GENOMIC DNA]</scope>
    <source>
        <strain evidence="1 2">MA-22A</strain>
    </source>
</reference>
<evidence type="ECO:0000313" key="1">
    <source>
        <dbReference type="EMBL" id="BAQ47664.1"/>
    </source>
</evidence>
<sequence length="85" mass="8308">MSTQARSIIAGEIAASGSRPAAEVADRILARLAAAGLAPGAAPADAVPITISVGGLRLEGTAIAKSTFLQDVARLTATPATPATV</sequence>
<dbReference type="RefSeq" id="WP_060848562.1">
    <property type="nucleotide sequence ID" value="NZ_AP014704.1"/>
</dbReference>
<proteinExistence type="predicted"/>